<dbReference type="AlphaFoldDB" id="A0A9J5W623"/>
<proteinExistence type="predicted"/>
<dbReference type="Proteomes" id="UP000824120">
    <property type="component" value="Chromosome 12"/>
</dbReference>
<comment type="caution">
    <text evidence="1">The sequence shown here is derived from an EMBL/GenBank/DDBJ whole genome shotgun (WGS) entry which is preliminary data.</text>
</comment>
<sequence>MDRIMDINFYDYFVNKFKTISDETTPTETIFWLHGLDRAKRIIVVMNIEKKYVVNLEILLNDRVINVYDYNIHVFKHCEFLTFIQPVFELLTILLR</sequence>
<reference evidence="1 2" key="1">
    <citation type="submission" date="2020-09" db="EMBL/GenBank/DDBJ databases">
        <title>De no assembly of potato wild relative species, Solanum commersonii.</title>
        <authorList>
            <person name="Cho K."/>
        </authorList>
    </citation>
    <scope>NUCLEOTIDE SEQUENCE [LARGE SCALE GENOMIC DNA]</scope>
    <source>
        <strain evidence="1">LZ3.2</strain>
        <tissue evidence="1">Leaf</tissue>
    </source>
</reference>
<name>A0A9J5W623_SOLCO</name>
<protein>
    <submittedName>
        <fullName evidence="1">Uncharacterized protein</fullName>
    </submittedName>
</protein>
<accession>A0A9J5W623</accession>
<dbReference type="OrthoDB" id="1315314at2759"/>
<evidence type="ECO:0000313" key="1">
    <source>
        <dbReference type="EMBL" id="KAG5570815.1"/>
    </source>
</evidence>
<evidence type="ECO:0000313" key="2">
    <source>
        <dbReference type="Proteomes" id="UP000824120"/>
    </source>
</evidence>
<gene>
    <name evidence="1" type="ORF">H5410_060581</name>
</gene>
<organism evidence="1 2">
    <name type="scientific">Solanum commersonii</name>
    <name type="common">Commerson's wild potato</name>
    <name type="synonym">Commerson's nightshade</name>
    <dbReference type="NCBI Taxonomy" id="4109"/>
    <lineage>
        <taxon>Eukaryota</taxon>
        <taxon>Viridiplantae</taxon>
        <taxon>Streptophyta</taxon>
        <taxon>Embryophyta</taxon>
        <taxon>Tracheophyta</taxon>
        <taxon>Spermatophyta</taxon>
        <taxon>Magnoliopsida</taxon>
        <taxon>eudicotyledons</taxon>
        <taxon>Gunneridae</taxon>
        <taxon>Pentapetalae</taxon>
        <taxon>asterids</taxon>
        <taxon>lamiids</taxon>
        <taxon>Solanales</taxon>
        <taxon>Solanaceae</taxon>
        <taxon>Solanoideae</taxon>
        <taxon>Solaneae</taxon>
        <taxon>Solanum</taxon>
    </lineage>
</organism>
<keyword evidence="2" id="KW-1185">Reference proteome</keyword>
<dbReference type="EMBL" id="JACXVP010000012">
    <property type="protein sequence ID" value="KAG5570815.1"/>
    <property type="molecule type" value="Genomic_DNA"/>
</dbReference>